<gene>
    <name evidence="9" type="ORF">E6W36_15245</name>
</gene>
<feature type="transmembrane region" description="Helical" evidence="7">
    <location>
        <begin position="366"/>
        <end position="385"/>
    </location>
</feature>
<keyword evidence="10" id="KW-1185">Reference proteome</keyword>
<evidence type="ECO:0000256" key="7">
    <source>
        <dbReference type="SAM" id="Phobius"/>
    </source>
</evidence>
<feature type="region of interest" description="Disordered" evidence="6">
    <location>
        <begin position="95"/>
        <end position="117"/>
    </location>
</feature>
<feature type="transmembrane region" description="Helical" evidence="7">
    <location>
        <begin position="312"/>
        <end position="334"/>
    </location>
</feature>
<dbReference type="PANTHER" id="PTHR33406:SF13">
    <property type="entry name" value="MEMBRANE PROTEIN YDFJ"/>
    <property type="match status" value="1"/>
</dbReference>
<dbReference type="Pfam" id="PF03176">
    <property type="entry name" value="MMPL"/>
    <property type="match status" value="1"/>
</dbReference>
<dbReference type="GO" id="GO:0005886">
    <property type="term" value="C:plasma membrane"/>
    <property type="evidence" value="ECO:0007669"/>
    <property type="project" value="UniProtKB-SubCell"/>
</dbReference>
<feature type="transmembrane region" description="Helical" evidence="7">
    <location>
        <begin position="216"/>
        <end position="237"/>
    </location>
</feature>
<evidence type="ECO:0000256" key="5">
    <source>
        <dbReference type="ARBA" id="ARBA00023136"/>
    </source>
</evidence>
<accession>A0A4D7CAF2</accession>
<dbReference type="InterPro" id="IPR004869">
    <property type="entry name" value="MMPL_dom"/>
</dbReference>
<dbReference type="KEGG" id="hgn:E6W36_15245"/>
<feature type="transmembrane region" description="Helical" evidence="7">
    <location>
        <begin position="673"/>
        <end position="695"/>
    </location>
</feature>
<dbReference type="PANTHER" id="PTHR33406">
    <property type="entry name" value="MEMBRANE PROTEIN MJ1562-RELATED"/>
    <property type="match status" value="1"/>
</dbReference>
<sequence length="755" mass="80337">MPMPASSSSGCGWKTRDRRCDLAGDRPLSAPQRLSAHVEREGGQAARYAEFCIHAARERDHRGVPAVDRRGLGQGAGSLLQRWRADRYRAVEACDRRRDRDNRRAPAGNPRPMSWQSLLDTQPAPFAQRVLTIEAVQDFHALHPARAALTSIRDAIGQLKGRAEFRGVQVGVTGDPALREEELKSVTDGMVLSFGLSFVLLAVVLGFALRSGWMAAAAMLSLSIGIALTSGFAALAVESLNLVSVAFTVLMFGLGIDFALHYCLHVQKEESEGKALDAALSATARHLGPTLLVAAGTASIGFLAFVPTNFIGIAQLGVISGAGVLIALACNLTILPAALRLVRRAGGHSHFVSAASLHGHWKRRPWQLWVVVGVTALALPLLPHVRFNADPMGLRDPDTASVKTFAWLYDGDDGGPYRLSVVVKDAAEAQALTGKLKALPQVGRVVSTLSFVPDDQEDRLGLIAFAAGGLEGAGAEAGQAADACPLQRVAAARSQLLNLPRNPELDRLSAAIQQLQVRAARDPALVSAVERDLFAYLPPLVTELRGQLSPEVLTVQSTPQWIKDRFIATDGRLRLEIQPAGNIDSVPARRAFVEAVQSVAPTASGPARSVLEAGGYVAGSMIQATSLAFVLAIGVVWITTRKFSLALIVVTPLVFAAILTSAAGVLLDLPYNYANVIVLPLLIGLSVDAGIYLTVAGSEPGSIGKGPDRTTARSILFSALTTMDSFGTLSLSDHRGLRAWAFCWRSGWRSPSSPP</sequence>
<feature type="transmembrane region" description="Helical" evidence="7">
    <location>
        <begin position="645"/>
        <end position="667"/>
    </location>
</feature>
<protein>
    <recommendedName>
        <fullName evidence="8">Membrane transport protein MMPL domain-containing protein</fullName>
    </recommendedName>
</protein>
<dbReference type="Proteomes" id="UP000298714">
    <property type="component" value="Chromosome"/>
</dbReference>
<feature type="transmembrane region" description="Helical" evidence="7">
    <location>
        <begin position="189"/>
        <end position="209"/>
    </location>
</feature>
<dbReference type="InterPro" id="IPR050545">
    <property type="entry name" value="Mycobact_MmpL"/>
</dbReference>
<name>A0A4D7CAF2_9SPHN</name>
<dbReference type="SUPFAM" id="SSF82866">
    <property type="entry name" value="Multidrug efflux transporter AcrB transmembrane domain"/>
    <property type="match status" value="2"/>
</dbReference>
<keyword evidence="2" id="KW-1003">Cell membrane</keyword>
<evidence type="ECO:0000259" key="8">
    <source>
        <dbReference type="Pfam" id="PF03176"/>
    </source>
</evidence>
<evidence type="ECO:0000256" key="2">
    <source>
        <dbReference type="ARBA" id="ARBA00022475"/>
    </source>
</evidence>
<evidence type="ECO:0000256" key="6">
    <source>
        <dbReference type="SAM" id="MobiDB-lite"/>
    </source>
</evidence>
<evidence type="ECO:0000256" key="1">
    <source>
        <dbReference type="ARBA" id="ARBA00004651"/>
    </source>
</evidence>
<keyword evidence="4 7" id="KW-1133">Transmembrane helix</keyword>
<comment type="subcellular location">
    <subcellularLocation>
        <location evidence="1">Cell membrane</location>
        <topology evidence="1">Multi-pass membrane protein</topology>
    </subcellularLocation>
</comment>
<evidence type="ECO:0000256" key="3">
    <source>
        <dbReference type="ARBA" id="ARBA00022692"/>
    </source>
</evidence>
<feature type="transmembrane region" description="Helical" evidence="7">
    <location>
        <begin position="616"/>
        <end position="638"/>
    </location>
</feature>
<reference evidence="10" key="1">
    <citation type="submission" date="2019-04" db="EMBL/GenBank/DDBJ databases">
        <title>Complete genome sequence of Sphingomonas sp. W1-2-3.</title>
        <authorList>
            <person name="Im W.T."/>
        </authorList>
    </citation>
    <scope>NUCLEOTIDE SEQUENCE [LARGE SCALE GENOMIC DNA]</scope>
    <source>
        <strain evidence="10">W1-2-3</strain>
    </source>
</reference>
<keyword evidence="5 7" id="KW-0472">Membrane</keyword>
<feature type="transmembrane region" description="Helical" evidence="7">
    <location>
        <begin position="287"/>
        <end position="306"/>
    </location>
</feature>
<feature type="transmembrane region" description="Helical" evidence="7">
    <location>
        <begin position="243"/>
        <end position="266"/>
    </location>
</feature>
<feature type="domain" description="Membrane transport protein MMPL" evidence="8">
    <location>
        <begin position="146"/>
        <end position="346"/>
    </location>
</feature>
<evidence type="ECO:0000313" key="9">
    <source>
        <dbReference type="EMBL" id="QCI80377.1"/>
    </source>
</evidence>
<proteinExistence type="predicted"/>
<organism evidence="9 10">
    <name type="scientific">Hankyongella ginsenosidimutans</name>
    <dbReference type="NCBI Taxonomy" id="1763828"/>
    <lineage>
        <taxon>Bacteria</taxon>
        <taxon>Pseudomonadati</taxon>
        <taxon>Pseudomonadota</taxon>
        <taxon>Alphaproteobacteria</taxon>
        <taxon>Sphingomonadales</taxon>
        <taxon>Sphingomonadaceae</taxon>
        <taxon>Hankyongella</taxon>
    </lineage>
</organism>
<dbReference type="EMBL" id="CP039704">
    <property type="protein sequence ID" value="QCI80377.1"/>
    <property type="molecule type" value="Genomic_DNA"/>
</dbReference>
<dbReference type="Gene3D" id="1.20.1640.10">
    <property type="entry name" value="Multidrug efflux transporter AcrB transmembrane domain"/>
    <property type="match status" value="2"/>
</dbReference>
<feature type="compositionally biased region" description="Basic and acidic residues" evidence="6">
    <location>
        <begin position="95"/>
        <end position="104"/>
    </location>
</feature>
<dbReference type="AlphaFoldDB" id="A0A4D7CAF2"/>
<evidence type="ECO:0000256" key="4">
    <source>
        <dbReference type="ARBA" id="ARBA00022989"/>
    </source>
</evidence>
<evidence type="ECO:0000313" key="10">
    <source>
        <dbReference type="Proteomes" id="UP000298714"/>
    </source>
</evidence>
<keyword evidence="3 7" id="KW-0812">Transmembrane</keyword>